<dbReference type="EMBL" id="CM000142">
    <property type="protein sequence ID" value="EEE63453.1"/>
    <property type="molecule type" value="Genomic_DNA"/>
</dbReference>
<sequence>MAMKESTERCRDIVRPSPNLQCRWHANSVKTESDKEFSNMLIRGVNCQLLSRKLEGSLSTKARRLTCISLKV</sequence>
<accession>B9FHH5</accession>
<reference evidence="1" key="1">
    <citation type="journal article" date="2005" name="PLoS Biol.">
        <title>The genomes of Oryza sativa: a history of duplications.</title>
        <authorList>
            <person name="Yu J."/>
            <person name="Wang J."/>
            <person name="Lin W."/>
            <person name="Li S."/>
            <person name="Li H."/>
            <person name="Zhou J."/>
            <person name="Ni P."/>
            <person name="Dong W."/>
            <person name="Hu S."/>
            <person name="Zeng C."/>
            <person name="Zhang J."/>
            <person name="Zhang Y."/>
            <person name="Li R."/>
            <person name="Xu Z."/>
            <person name="Li S."/>
            <person name="Li X."/>
            <person name="Zheng H."/>
            <person name="Cong L."/>
            <person name="Lin L."/>
            <person name="Yin J."/>
            <person name="Geng J."/>
            <person name="Li G."/>
            <person name="Shi J."/>
            <person name="Liu J."/>
            <person name="Lv H."/>
            <person name="Li J."/>
            <person name="Wang J."/>
            <person name="Deng Y."/>
            <person name="Ran L."/>
            <person name="Shi X."/>
            <person name="Wang X."/>
            <person name="Wu Q."/>
            <person name="Li C."/>
            <person name="Ren X."/>
            <person name="Wang J."/>
            <person name="Wang X."/>
            <person name="Li D."/>
            <person name="Liu D."/>
            <person name="Zhang X."/>
            <person name="Ji Z."/>
            <person name="Zhao W."/>
            <person name="Sun Y."/>
            <person name="Zhang Z."/>
            <person name="Bao J."/>
            <person name="Han Y."/>
            <person name="Dong L."/>
            <person name="Ji J."/>
            <person name="Chen P."/>
            <person name="Wu S."/>
            <person name="Liu J."/>
            <person name="Xiao Y."/>
            <person name="Bu D."/>
            <person name="Tan J."/>
            <person name="Yang L."/>
            <person name="Ye C."/>
            <person name="Zhang J."/>
            <person name="Xu J."/>
            <person name="Zhou Y."/>
            <person name="Yu Y."/>
            <person name="Zhang B."/>
            <person name="Zhuang S."/>
            <person name="Wei H."/>
            <person name="Liu B."/>
            <person name="Lei M."/>
            <person name="Yu H."/>
            <person name="Li Y."/>
            <person name="Xu H."/>
            <person name="Wei S."/>
            <person name="He X."/>
            <person name="Fang L."/>
            <person name="Zhang Z."/>
            <person name="Zhang Y."/>
            <person name="Huang X."/>
            <person name="Su Z."/>
            <person name="Tong W."/>
            <person name="Li J."/>
            <person name="Tong Z."/>
            <person name="Li S."/>
            <person name="Ye J."/>
            <person name="Wang L."/>
            <person name="Fang L."/>
            <person name="Lei T."/>
            <person name="Chen C."/>
            <person name="Chen H."/>
            <person name="Xu Z."/>
            <person name="Li H."/>
            <person name="Huang H."/>
            <person name="Zhang F."/>
            <person name="Xu H."/>
            <person name="Li N."/>
            <person name="Zhao C."/>
            <person name="Li S."/>
            <person name="Dong L."/>
            <person name="Huang Y."/>
            <person name="Li L."/>
            <person name="Xi Y."/>
            <person name="Qi Q."/>
            <person name="Li W."/>
            <person name="Zhang B."/>
            <person name="Hu W."/>
            <person name="Zhang Y."/>
            <person name="Tian X."/>
            <person name="Jiao Y."/>
            <person name="Liang X."/>
            <person name="Jin J."/>
            <person name="Gao L."/>
            <person name="Zheng W."/>
            <person name="Hao B."/>
            <person name="Liu S."/>
            <person name="Wang W."/>
            <person name="Yuan L."/>
            <person name="Cao M."/>
            <person name="McDermott J."/>
            <person name="Samudrala R."/>
            <person name="Wang J."/>
            <person name="Wong G.K."/>
            <person name="Yang H."/>
        </authorList>
    </citation>
    <scope>NUCLEOTIDE SEQUENCE [LARGE SCALE GENOMIC DNA]</scope>
</reference>
<dbReference type="AlphaFoldDB" id="B9FHH5"/>
<name>B9FHH5_ORYSJ</name>
<evidence type="ECO:0000313" key="1">
    <source>
        <dbReference type="EMBL" id="EEE63453.1"/>
    </source>
</evidence>
<gene>
    <name evidence="1" type="ORF">OsJ_18266</name>
</gene>
<protein>
    <submittedName>
        <fullName evidence="1">Uncharacterized protein</fullName>
    </submittedName>
</protein>
<organism evidence="1">
    <name type="scientific">Oryza sativa subsp. japonica</name>
    <name type="common">Rice</name>
    <dbReference type="NCBI Taxonomy" id="39947"/>
    <lineage>
        <taxon>Eukaryota</taxon>
        <taxon>Viridiplantae</taxon>
        <taxon>Streptophyta</taxon>
        <taxon>Embryophyta</taxon>
        <taxon>Tracheophyta</taxon>
        <taxon>Spermatophyta</taxon>
        <taxon>Magnoliopsida</taxon>
        <taxon>Liliopsida</taxon>
        <taxon>Poales</taxon>
        <taxon>Poaceae</taxon>
        <taxon>BOP clade</taxon>
        <taxon>Oryzoideae</taxon>
        <taxon>Oryzeae</taxon>
        <taxon>Oryzinae</taxon>
        <taxon>Oryza</taxon>
        <taxon>Oryza sativa</taxon>
    </lineage>
</organism>
<proteinExistence type="predicted"/>
<reference evidence="1" key="2">
    <citation type="submission" date="2008-12" db="EMBL/GenBank/DDBJ databases">
        <title>Improved gene annotation of the rice (Oryza sativa) genomes.</title>
        <authorList>
            <person name="Wang J."/>
            <person name="Li R."/>
            <person name="Fan W."/>
            <person name="Huang Q."/>
            <person name="Zhang J."/>
            <person name="Zhou Y."/>
            <person name="Hu Y."/>
            <person name="Zi S."/>
            <person name="Li J."/>
            <person name="Ni P."/>
            <person name="Zheng H."/>
            <person name="Zhang Y."/>
            <person name="Zhao M."/>
            <person name="Hao Q."/>
            <person name="McDermott J."/>
            <person name="Samudrala R."/>
            <person name="Kristiansen K."/>
            <person name="Wong G.K.-S."/>
        </authorList>
    </citation>
    <scope>NUCLEOTIDE SEQUENCE</scope>
</reference>
<dbReference type="Proteomes" id="UP000007752">
    <property type="component" value="Chromosome 5"/>
</dbReference>